<sequence>MPKKILVINGHPDPRPERFVHALAAAYAEGAEAGGHEVRRLAIGELDIPVLRRREDWENGPVPQPLSDAAGSIAWADHLVIVYPLWLGDVPALLKAFLEQLGRPGVAIDKGARSLAPGLWKGKSARLVVTMGMPAFVYNWYFGAHSVKSLKRNILNFVGISPVRSSIVGMVEGAADSRAEWLETMRTLGRKAQ</sequence>
<comment type="similarity">
    <text evidence="1">Belongs to the NAD(P)H dehydrogenase (quinone) family.</text>
</comment>
<evidence type="ECO:0000256" key="2">
    <source>
        <dbReference type="ARBA" id="ARBA00023002"/>
    </source>
</evidence>
<dbReference type="RefSeq" id="WP_085464575.1">
    <property type="nucleotide sequence ID" value="NZ_FXBL01000004.1"/>
</dbReference>
<dbReference type="InterPro" id="IPR051545">
    <property type="entry name" value="NAD(P)H_dehydrogenase_qn"/>
</dbReference>
<dbReference type="Proteomes" id="UP000193083">
    <property type="component" value="Unassembled WGS sequence"/>
</dbReference>
<protein>
    <submittedName>
        <fullName evidence="4">Putative NADPH-quinone reductase (Modulator of drug activity B)</fullName>
    </submittedName>
</protein>
<dbReference type="PANTHER" id="PTHR10204:SF34">
    <property type="entry name" value="NAD(P)H DEHYDROGENASE [QUINONE] 1 ISOFORM 1"/>
    <property type="match status" value="1"/>
</dbReference>
<evidence type="ECO:0000313" key="5">
    <source>
        <dbReference type="Proteomes" id="UP000193083"/>
    </source>
</evidence>
<evidence type="ECO:0000256" key="1">
    <source>
        <dbReference type="ARBA" id="ARBA00006252"/>
    </source>
</evidence>
<feature type="domain" description="Flavodoxin-like fold" evidence="3">
    <location>
        <begin position="3"/>
        <end position="181"/>
    </location>
</feature>
<dbReference type="Pfam" id="PF02525">
    <property type="entry name" value="Flavodoxin_2"/>
    <property type="match status" value="1"/>
</dbReference>
<proteinExistence type="inferred from homology"/>
<dbReference type="InterPro" id="IPR029039">
    <property type="entry name" value="Flavoprotein-like_sf"/>
</dbReference>
<keyword evidence="2" id="KW-0560">Oxidoreductase</keyword>
<dbReference type="Gene3D" id="3.40.50.360">
    <property type="match status" value="1"/>
</dbReference>
<name>A0A1X7NWP4_9HYPH</name>
<dbReference type="PANTHER" id="PTHR10204">
    <property type="entry name" value="NAD P H OXIDOREDUCTASE-RELATED"/>
    <property type="match status" value="1"/>
</dbReference>
<evidence type="ECO:0000313" key="4">
    <source>
        <dbReference type="EMBL" id="SMH41911.1"/>
    </source>
</evidence>
<keyword evidence="5" id="KW-1185">Reference proteome</keyword>
<accession>A0A1X7NWP4</accession>
<dbReference type="GO" id="GO:0003955">
    <property type="term" value="F:NAD(P)H dehydrogenase (quinone) activity"/>
    <property type="evidence" value="ECO:0007669"/>
    <property type="project" value="TreeGrafter"/>
</dbReference>
<dbReference type="GO" id="GO:0005829">
    <property type="term" value="C:cytosol"/>
    <property type="evidence" value="ECO:0007669"/>
    <property type="project" value="TreeGrafter"/>
</dbReference>
<gene>
    <name evidence="4" type="ORF">SAMN02982922_2655</name>
</gene>
<reference evidence="4 5" key="1">
    <citation type="submission" date="2017-04" db="EMBL/GenBank/DDBJ databases">
        <authorList>
            <person name="Afonso C.L."/>
            <person name="Miller P.J."/>
            <person name="Scott M.A."/>
            <person name="Spackman E."/>
            <person name="Goraichik I."/>
            <person name="Dimitrov K.M."/>
            <person name="Suarez D.L."/>
            <person name="Swayne D.E."/>
        </authorList>
    </citation>
    <scope>NUCLEOTIDE SEQUENCE [LARGE SCALE GENOMIC DNA]</scope>
    <source>
        <strain evidence="4 5">B5P</strain>
    </source>
</reference>
<dbReference type="EMBL" id="FXBL01000004">
    <property type="protein sequence ID" value="SMH41911.1"/>
    <property type="molecule type" value="Genomic_DNA"/>
</dbReference>
<dbReference type="SUPFAM" id="SSF52218">
    <property type="entry name" value="Flavoproteins"/>
    <property type="match status" value="1"/>
</dbReference>
<evidence type="ECO:0000259" key="3">
    <source>
        <dbReference type="Pfam" id="PF02525"/>
    </source>
</evidence>
<dbReference type="AlphaFoldDB" id="A0A1X7NWP4"/>
<organism evidence="4 5">
    <name type="scientific">Mesorhizobium australicum</name>
    <dbReference type="NCBI Taxonomy" id="536018"/>
    <lineage>
        <taxon>Bacteria</taxon>
        <taxon>Pseudomonadati</taxon>
        <taxon>Pseudomonadota</taxon>
        <taxon>Alphaproteobacteria</taxon>
        <taxon>Hyphomicrobiales</taxon>
        <taxon>Phyllobacteriaceae</taxon>
        <taxon>Mesorhizobium</taxon>
    </lineage>
</organism>
<dbReference type="InterPro" id="IPR003680">
    <property type="entry name" value="Flavodoxin_fold"/>
</dbReference>
<dbReference type="OrthoDB" id="9798454at2"/>